<accession>A0A238WFD5</accession>
<reference evidence="1 2" key="1">
    <citation type="submission" date="2017-06" db="EMBL/GenBank/DDBJ databases">
        <authorList>
            <person name="Kim H.J."/>
            <person name="Triplett B.A."/>
        </authorList>
    </citation>
    <scope>NUCLEOTIDE SEQUENCE [LARGE SCALE GENOMIC DNA]</scope>
    <source>
        <strain evidence="1 2">DSM 25597</strain>
    </source>
</reference>
<evidence type="ECO:0000313" key="2">
    <source>
        <dbReference type="Proteomes" id="UP000198379"/>
    </source>
</evidence>
<dbReference type="EMBL" id="FZNY01000001">
    <property type="protein sequence ID" value="SNR45290.1"/>
    <property type="molecule type" value="Genomic_DNA"/>
</dbReference>
<dbReference type="CDD" id="cd02440">
    <property type="entry name" value="AdoMet_MTases"/>
    <property type="match status" value="1"/>
</dbReference>
<proteinExistence type="predicted"/>
<dbReference type="OrthoDB" id="2370471at2"/>
<evidence type="ECO:0000313" key="1">
    <source>
        <dbReference type="EMBL" id="SNR45290.1"/>
    </source>
</evidence>
<dbReference type="Proteomes" id="UP000198379">
    <property type="component" value="Unassembled WGS sequence"/>
</dbReference>
<dbReference type="AlphaFoldDB" id="A0A238WFD5"/>
<gene>
    <name evidence="1" type="ORF">SAMN06265376_1011026</name>
</gene>
<dbReference type="GO" id="GO:0032259">
    <property type="term" value="P:methylation"/>
    <property type="evidence" value="ECO:0007669"/>
    <property type="project" value="UniProtKB-KW"/>
</dbReference>
<dbReference type="RefSeq" id="WP_089370324.1">
    <property type="nucleotide sequence ID" value="NZ_BMEP01000003.1"/>
</dbReference>
<keyword evidence="2" id="KW-1185">Reference proteome</keyword>
<protein>
    <submittedName>
        <fullName evidence="1">Methyltransferase domain-containing protein</fullName>
    </submittedName>
</protein>
<dbReference type="InterPro" id="IPR029063">
    <property type="entry name" value="SAM-dependent_MTases_sf"/>
</dbReference>
<keyword evidence="1" id="KW-0808">Transferase</keyword>
<sequence length="276" mass="31947">MKTTIEVKDHSVSGELFRLEYDAKLHMYTTSPKPSKESLPSYYASEDYISHTDGKRSLFEKMYQVVKGITLSRKQKLLHSYLPQKGSLLDIGAGTGDFLEYAAAKGWTASGVEPSEKARSLAKQKNVTLIEELPETSSGYDAITMWHVLEHVYDLKTQIRWIKNNLSREGVLFVAVPNFESYDASYYKTDWAAYDVPRHLYHFSKKSIELLFEEQNMSVRAIHPMKFDAYYVSLLSEKYKTGKMKFLNAFWNGWRSNQKARKTRAYSSLIYVIKHQ</sequence>
<organism evidence="1 2">
    <name type="scientific">Dokdonia pacifica</name>
    <dbReference type="NCBI Taxonomy" id="1627892"/>
    <lineage>
        <taxon>Bacteria</taxon>
        <taxon>Pseudomonadati</taxon>
        <taxon>Bacteroidota</taxon>
        <taxon>Flavobacteriia</taxon>
        <taxon>Flavobacteriales</taxon>
        <taxon>Flavobacteriaceae</taxon>
        <taxon>Dokdonia</taxon>
    </lineage>
</organism>
<name>A0A238WFD5_9FLAO</name>
<dbReference type="Gene3D" id="3.40.50.150">
    <property type="entry name" value="Vaccinia Virus protein VP39"/>
    <property type="match status" value="1"/>
</dbReference>
<keyword evidence="1" id="KW-0489">Methyltransferase</keyword>
<dbReference type="Pfam" id="PF13489">
    <property type="entry name" value="Methyltransf_23"/>
    <property type="match status" value="1"/>
</dbReference>
<dbReference type="GO" id="GO:0008168">
    <property type="term" value="F:methyltransferase activity"/>
    <property type="evidence" value="ECO:0007669"/>
    <property type="project" value="UniProtKB-KW"/>
</dbReference>
<dbReference type="SUPFAM" id="SSF53335">
    <property type="entry name" value="S-adenosyl-L-methionine-dependent methyltransferases"/>
    <property type="match status" value="1"/>
</dbReference>
<dbReference type="PANTHER" id="PTHR43861">
    <property type="entry name" value="TRANS-ACONITATE 2-METHYLTRANSFERASE-RELATED"/>
    <property type="match status" value="1"/>
</dbReference>